<feature type="domain" description="RlpA-like protein double-psi beta-barrel" evidence="5">
    <location>
        <begin position="58"/>
        <end position="146"/>
    </location>
</feature>
<dbReference type="GO" id="GO:0000270">
    <property type="term" value="P:peptidoglycan metabolic process"/>
    <property type="evidence" value="ECO:0007669"/>
    <property type="project" value="UniProtKB-UniRule"/>
</dbReference>
<dbReference type="GO" id="GO:0008932">
    <property type="term" value="F:lytic endotransglycosylase activity"/>
    <property type="evidence" value="ECO:0007669"/>
    <property type="project" value="UniProtKB-UniRule"/>
</dbReference>
<evidence type="ECO:0000313" key="7">
    <source>
        <dbReference type="Proteomes" id="UP000600139"/>
    </source>
</evidence>
<dbReference type="NCBIfam" id="TIGR00413">
    <property type="entry name" value="rlpA"/>
    <property type="match status" value="1"/>
</dbReference>
<dbReference type="AlphaFoldDB" id="A0A934R1C9"/>
<comment type="caution">
    <text evidence="6">The sequence shown here is derived from an EMBL/GenBank/DDBJ whole genome shotgun (WGS) entry which is preliminary data.</text>
</comment>
<evidence type="ECO:0000313" key="6">
    <source>
        <dbReference type="EMBL" id="MBK1816588.1"/>
    </source>
</evidence>
<evidence type="ECO:0000256" key="4">
    <source>
        <dbReference type="RuleBase" id="RU003495"/>
    </source>
</evidence>
<dbReference type="InterPro" id="IPR034718">
    <property type="entry name" value="RlpA"/>
</dbReference>
<dbReference type="InterPro" id="IPR012997">
    <property type="entry name" value="RplA"/>
</dbReference>
<dbReference type="Gene3D" id="2.40.40.10">
    <property type="entry name" value="RlpA-like domain"/>
    <property type="match status" value="1"/>
</dbReference>
<evidence type="ECO:0000256" key="2">
    <source>
        <dbReference type="ARBA" id="ARBA00023316"/>
    </source>
</evidence>
<evidence type="ECO:0000259" key="5">
    <source>
        <dbReference type="Pfam" id="PF03330"/>
    </source>
</evidence>
<dbReference type="Pfam" id="PF03330">
    <property type="entry name" value="DPBB_1"/>
    <property type="match status" value="1"/>
</dbReference>
<comment type="similarity">
    <text evidence="3 4">Belongs to the RlpA family.</text>
</comment>
<dbReference type="CDD" id="cd22268">
    <property type="entry name" value="DPBB_RlpA-like"/>
    <property type="match status" value="1"/>
</dbReference>
<dbReference type="HAMAP" id="MF_02071">
    <property type="entry name" value="RlpA"/>
    <property type="match status" value="1"/>
</dbReference>
<keyword evidence="2 3" id="KW-0961">Cell wall biogenesis/degradation</keyword>
<organism evidence="6 7">
    <name type="scientific">Luteolibacter yonseiensis</name>
    <dbReference type="NCBI Taxonomy" id="1144680"/>
    <lineage>
        <taxon>Bacteria</taxon>
        <taxon>Pseudomonadati</taxon>
        <taxon>Verrucomicrobiota</taxon>
        <taxon>Verrucomicrobiia</taxon>
        <taxon>Verrucomicrobiales</taxon>
        <taxon>Verrucomicrobiaceae</taxon>
        <taxon>Luteolibacter</taxon>
    </lineage>
</organism>
<comment type="function">
    <text evidence="3">Lytic transglycosylase with a strong preference for naked glycan strands that lack stem peptides.</text>
</comment>
<dbReference type="GO" id="GO:0071555">
    <property type="term" value="P:cell wall organization"/>
    <property type="evidence" value="ECO:0007669"/>
    <property type="project" value="UniProtKB-KW"/>
</dbReference>
<dbReference type="RefSeq" id="WP_200351521.1">
    <property type="nucleotide sequence ID" value="NZ_BAABHZ010000006.1"/>
</dbReference>
<gene>
    <name evidence="3" type="primary">rlpA</name>
    <name evidence="6" type="ORF">JIN84_13260</name>
</gene>
<keyword evidence="1 3" id="KW-0456">Lyase</keyword>
<keyword evidence="7" id="KW-1185">Reference proteome</keyword>
<proteinExistence type="inferred from homology"/>
<dbReference type="InterPro" id="IPR036908">
    <property type="entry name" value="RlpA-like_sf"/>
</dbReference>
<dbReference type="PANTHER" id="PTHR34183:SF1">
    <property type="entry name" value="ENDOLYTIC PEPTIDOGLYCAN TRANSGLYCOSYLASE RLPA"/>
    <property type="match status" value="1"/>
</dbReference>
<evidence type="ECO:0000256" key="3">
    <source>
        <dbReference type="HAMAP-Rule" id="MF_02071"/>
    </source>
</evidence>
<dbReference type="EC" id="4.2.2.-" evidence="3"/>
<dbReference type="SUPFAM" id="SSF50685">
    <property type="entry name" value="Barwin-like endoglucanases"/>
    <property type="match status" value="1"/>
</dbReference>
<dbReference type="Proteomes" id="UP000600139">
    <property type="component" value="Unassembled WGS sequence"/>
</dbReference>
<reference evidence="6" key="1">
    <citation type="submission" date="2021-01" db="EMBL/GenBank/DDBJ databases">
        <title>Modified the classification status of verrucomicrobia.</title>
        <authorList>
            <person name="Feng X."/>
        </authorList>
    </citation>
    <scope>NUCLEOTIDE SEQUENCE</scope>
    <source>
        <strain evidence="6">JCM 18052</strain>
    </source>
</reference>
<dbReference type="InterPro" id="IPR009009">
    <property type="entry name" value="RlpA-like_DPBB"/>
</dbReference>
<dbReference type="PANTHER" id="PTHR34183">
    <property type="entry name" value="ENDOLYTIC PEPTIDOGLYCAN TRANSGLYCOSYLASE RLPA"/>
    <property type="match status" value="1"/>
</dbReference>
<name>A0A934R1C9_9BACT</name>
<dbReference type="EMBL" id="JAENIK010000011">
    <property type="protein sequence ID" value="MBK1816588.1"/>
    <property type="molecule type" value="Genomic_DNA"/>
</dbReference>
<accession>A0A934R1C9</accession>
<protein>
    <recommendedName>
        <fullName evidence="3">Probable endolytic peptidoglycan transglycosylase RlpA</fullName>
        <ecNumber evidence="3">4.2.2.-</ecNumber>
    </recommendedName>
</protein>
<evidence type="ECO:0000256" key="1">
    <source>
        <dbReference type="ARBA" id="ARBA00023239"/>
    </source>
</evidence>
<sequence>MKNPNLRLAAVCSAAVFICTSCFSRPGGYDGYQTRSYTVRGQTYHPMSVEEALDFEETGTCSWYNESKFFGLKRGTTSLGEKVMPWHLIGAHKTLPLPCLVKVTNVENGKSVKLRINDRGPFIGNRVLDVSPRAAKKLGFKGQGLTTTHMEVISVGDGSYKRKKKRFFFF</sequence>